<accession>A0A2W5PSL1</accession>
<organism evidence="3 4">
    <name type="scientific">Micavibrio aeruginosavorus</name>
    <dbReference type="NCBI Taxonomy" id="349221"/>
    <lineage>
        <taxon>Bacteria</taxon>
        <taxon>Pseudomonadati</taxon>
        <taxon>Bdellovibrionota</taxon>
        <taxon>Bdellovibrionia</taxon>
        <taxon>Bdellovibrionales</taxon>
        <taxon>Pseudobdellovibrionaceae</taxon>
        <taxon>Micavibrio</taxon>
    </lineage>
</organism>
<name>A0A2W5PSL1_9BACT</name>
<dbReference type="SUPFAM" id="SSF48452">
    <property type="entry name" value="TPR-like"/>
    <property type="match status" value="1"/>
</dbReference>
<protein>
    <recommendedName>
        <fullName evidence="2">Protein SirB1 N-terminal domain-containing protein</fullName>
    </recommendedName>
</protein>
<sequence>MSFDFRAVLKECGEKQDSDINLLAAALALCAPSHEGISADRYFNHVSKLAQDTGERYITLLNAGADNSAATRLAALKHTLSDKEGYSGDTEKYDDLQNADLMRVIDRRKGLPISLCILYICAGRMNGWDLDGINFPGHFLCRIQYGGVRLIFDPFSGCEVMEAPALRQLLKKIRGKHAELSADYYQPCTNRDTLIRLQNNVKLRLIEAEDYEGALKSVELMRLIDPNEYRLLLDAGVLYAKTGQRKAASDVLERYIGLTPNPQDRRDAEAILRQIRDTVN</sequence>
<dbReference type="AlphaFoldDB" id="A0A2W5PSL1"/>
<reference evidence="3 4" key="1">
    <citation type="submission" date="2017-08" db="EMBL/GenBank/DDBJ databases">
        <title>Infants hospitalized years apart are colonized by the same room-sourced microbial strains.</title>
        <authorList>
            <person name="Brooks B."/>
            <person name="Olm M.R."/>
            <person name="Firek B.A."/>
            <person name="Baker R."/>
            <person name="Thomas B.C."/>
            <person name="Morowitz M.J."/>
            <person name="Banfield J.F."/>
        </authorList>
    </citation>
    <scope>NUCLEOTIDE SEQUENCE [LARGE SCALE GENOMIC DNA]</scope>
    <source>
        <strain evidence="3">S2_005_002_R2_29</strain>
    </source>
</reference>
<feature type="domain" description="Protein SirB1 N-terminal" evidence="2">
    <location>
        <begin position="44"/>
        <end position="198"/>
    </location>
</feature>
<dbReference type="Proteomes" id="UP000249417">
    <property type="component" value="Unassembled WGS sequence"/>
</dbReference>
<dbReference type="PANTHER" id="PTHR31350:SF27">
    <property type="entry name" value="HEMIMETHYLATED DNA-BINDING DOMAIN-CONTAINING PROTEIN"/>
    <property type="match status" value="1"/>
</dbReference>
<evidence type="ECO:0000256" key="1">
    <source>
        <dbReference type="ARBA" id="ARBA00007100"/>
    </source>
</evidence>
<comment type="similarity">
    <text evidence="1">Belongs to the UPF0162 family.</text>
</comment>
<dbReference type="InterPro" id="IPR011990">
    <property type="entry name" value="TPR-like_helical_dom_sf"/>
</dbReference>
<proteinExistence type="inferred from homology"/>
<dbReference type="Gene3D" id="1.25.40.10">
    <property type="entry name" value="Tetratricopeptide repeat domain"/>
    <property type="match status" value="1"/>
</dbReference>
<dbReference type="EMBL" id="QFQB01000010">
    <property type="protein sequence ID" value="PZQ47707.1"/>
    <property type="molecule type" value="Genomic_DNA"/>
</dbReference>
<dbReference type="PANTHER" id="PTHR31350">
    <property type="entry name" value="SI:DKEY-261L7.2"/>
    <property type="match status" value="1"/>
</dbReference>
<evidence type="ECO:0000259" key="2">
    <source>
        <dbReference type="Pfam" id="PF13369"/>
    </source>
</evidence>
<dbReference type="Pfam" id="PF13369">
    <property type="entry name" value="Transglut_core2"/>
    <property type="match status" value="1"/>
</dbReference>
<dbReference type="InterPro" id="IPR032698">
    <property type="entry name" value="SirB1_N"/>
</dbReference>
<dbReference type="Pfam" id="PF13371">
    <property type="entry name" value="TPR_9"/>
    <property type="match status" value="1"/>
</dbReference>
<evidence type="ECO:0000313" key="4">
    <source>
        <dbReference type="Proteomes" id="UP000249417"/>
    </source>
</evidence>
<gene>
    <name evidence="3" type="ORF">DI551_02795</name>
</gene>
<evidence type="ECO:0000313" key="3">
    <source>
        <dbReference type="EMBL" id="PZQ47707.1"/>
    </source>
</evidence>
<comment type="caution">
    <text evidence="3">The sequence shown here is derived from an EMBL/GenBank/DDBJ whole genome shotgun (WGS) entry which is preliminary data.</text>
</comment>